<keyword evidence="3" id="KW-1185">Reference proteome</keyword>
<dbReference type="Proteomes" id="UP000298180">
    <property type="component" value="Unassembled WGS sequence"/>
</dbReference>
<comment type="caution">
    <text evidence="2">The sequence shown here is derived from an EMBL/GenBank/DDBJ whole genome shotgun (WGS) entry which is preliminary data.</text>
</comment>
<feature type="region of interest" description="Disordered" evidence="1">
    <location>
        <begin position="1"/>
        <end position="66"/>
    </location>
</feature>
<dbReference type="EMBL" id="SMLM01000003">
    <property type="protein sequence ID" value="TFZ00763.1"/>
    <property type="molecule type" value="Genomic_DNA"/>
</dbReference>
<reference evidence="2 3" key="1">
    <citation type="submission" date="2019-03" db="EMBL/GenBank/DDBJ databases">
        <title>Ramlibacter henchirensis DSM 14656, whole genome shotgun sequence.</title>
        <authorList>
            <person name="Zhang X."/>
            <person name="Feng G."/>
            <person name="Zhu H."/>
        </authorList>
    </citation>
    <scope>NUCLEOTIDE SEQUENCE [LARGE SCALE GENOMIC DNA]</scope>
    <source>
        <strain evidence="2 3">DSM 14656</strain>
    </source>
</reference>
<sequence>MKVITPLRAFRMSARTRNGPVPTAAPAGAERSRRRPPIPPRSLRELPSIPHRRSTAMSEDKGRHAAEEDLISLEHEWERRNWSQWLGCSEQELQHAVESIGADPDNVRRFLRQAR</sequence>
<evidence type="ECO:0000313" key="3">
    <source>
        <dbReference type="Proteomes" id="UP000298180"/>
    </source>
</evidence>
<evidence type="ECO:0000256" key="1">
    <source>
        <dbReference type="SAM" id="MobiDB-lite"/>
    </source>
</evidence>
<gene>
    <name evidence="2" type="ORF">EZ313_20165</name>
</gene>
<dbReference type="Pfam" id="PF12244">
    <property type="entry name" value="DUF3606"/>
    <property type="match status" value="1"/>
</dbReference>
<organism evidence="2 3">
    <name type="scientific">Ramlibacter henchirensis</name>
    <dbReference type="NCBI Taxonomy" id="204072"/>
    <lineage>
        <taxon>Bacteria</taxon>
        <taxon>Pseudomonadati</taxon>
        <taxon>Pseudomonadota</taxon>
        <taxon>Betaproteobacteria</taxon>
        <taxon>Burkholderiales</taxon>
        <taxon>Comamonadaceae</taxon>
        <taxon>Ramlibacter</taxon>
    </lineage>
</organism>
<accession>A0A4Z0BN87</accession>
<dbReference type="OrthoDB" id="7030114at2"/>
<protein>
    <submittedName>
        <fullName evidence="2">DUF3606 domain-containing protein</fullName>
    </submittedName>
</protein>
<proteinExistence type="predicted"/>
<dbReference type="AlphaFoldDB" id="A0A4Z0BN87"/>
<name>A0A4Z0BN87_9BURK</name>
<dbReference type="InterPro" id="IPR022037">
    <property type="entry name" value="DUF3606"/>
</dbReference>
<evidence type="ECO:0000313" key="2">
    <source>
        <dbReference type="EMBL" id="TFZ00763.1"/>
    </source>
</evidence>